<reference evidence="1 2" key="1">
    <citation type="submission" date="2018-06" db="EMBL/GenBank/DDBJ databases">
        <title>Echinicola strongylocentroti sp. nov., isolated from a sea urchin Strongylocentrotus intermedius.</title>
        <authorList>
            <person name="Bae S.S."/>
        </authorList>
    </citation>
    <scope>NUCLEOTIDE SEQUENCE [LARGE SCALE GENOMIC DNA]</scope>
    <source>
        <strain evidence="1 2">MEBiC08714</strain>
    </source>
</reference>
<protein>
    <submittedName>
        <fullName evidence="1">Uncharacterized protein</fullName>
    </submittedName>
</protein>
<dbReference type="RefSeq" id="WP_112785809.1">
    <property type="nucleotide sequence ID" value="NZ_CP030041.1"/>
</dbReference>
<sequence length="70" mass="8007">MSNKKLPELPKEVGEKYECSITPTVVHIRKPKELAGRYDFRRISLAQAEKLAKAEKYFKKKETATAVKKG</sequence>
<dbReference type="EMBL" id="CP030041">
    <property type="protein sequence ID" value="AWW32436.1"/>
    <property type="molecule type" value="Genomic_DNA"/>
</dbReference>
<evidence type="ECO:0000313" key="2">
    <source>
        <dbReference type="Proteomes" id="UP000248688"/>
    </source>
</evidence>
<gene>
    <name evidence="1" type="ORF">DN752_21075</name>
</gene>
<dbReference type="AlphaFoldDB" id="A0A2Z4IPF5"/>
<keyword evidence="2" id="KW-1185">Reference proteome</keyword>
<organism evidence="1 2">
    <name type="scientific">Echinicola strongylocentroti</name>
    <dbReference type="NCBI Taxonomy" id="1795355"/>
    <lineage>
        <taxon>Bacteria</taxon>
        <taxon>Pseudomonadati</taxon>
        <taxon>Bacteroidota</taxon>
        <taxon>Cytophagia</taxon>
        <taxon>Cytophagales</taxon>
        <taxon>Cyclobacteriaceae</taxon>
        <taxon>Echinicola</taxon>
    </lineage>
</organism>
<evidence type="ECO:0000313" key="1">
    <source>
        <dbReference type="EMBL" id="AWW32436.1"/>
    </source>
</evidence>
<accession>A0A2Z4IPF5</accession>
<name>A0A2Z4IPF5_9BACT</name>
<dbReference type="Proteomes" id="UP000248688">
    <property type="component" value="Chromosome"/>
</dbReference>
<proteinExistence type="predicted"/>
<dbReference type="KEGG" id="est:DN752_21075"/>